<dbReference type="AlphaFoldDB" id="G2Y857"/>
<dbReference type="Proteomes" id="UP000008177">
    <property type="component" value="Unplaced contigs"/>
</dbReference>
<dbReference type="InParanoid" id="G2Y857"/>
<dbReference type="EMBL" id="FQ790296">
    <property type="protein sequence ID" value="CCD48785.1"/>
    <property type="molecule type" value="Genomic_DNA"/>
</dbReference>
<proteinExistence type="predicted"/>
<accession>G2Y857</accession>
<evidence type="ECO:0000313" key="2">
    <source>
        <dbReference type="Proteomes" id="UP000008177"/>
    </source>
</evidence>
<reference evidence="2" key="1">
    <citation type="journal article" date="2011" name="PLoS Genet.">
        <title>Genomic analysis of the necrotrophic fungal pathogens Sclerotinia sclerotiorum and Botrytis cinerea.</title>
        <authorList>
            <person name="Amselem J."/>
            <person name="Cuomo C.A."/>
            <person name="van Kan J.A."/>
            <person name="Viaud M."/>
            <person name="Benito E.P."/>
            <person name="Couloux A."/>
            <person name="Coutinho P.M."/>
            <person name="de Vries R.P."/>
            <person name="Dyer P.S."/>
            <person name="Fillinger S."/>
            <person name="Fournier E."/>
            <person name="Gout L."/>
            <person name="Hahn M."/>
            <person name="Kohn L."/>
            <person name="Lapalu N."/>
            <person name="Plummer K.M."/>
            <person name="Pradier J.M."/>
            <person name="Quevillon E."/>
            <person name="Sharon A."/>
            <person name="Simon A."/>
            <person name="ten Have A."/>
            <person name="Tudzynski B."/>
            <person name="Tudzynski P."/>
            <person name="Wincker P."/>
            <person name="Andrew M."/>
            <person name="Anthouard V."/>
            <person name="Beever R.E."/>
            <person name="Beffa R."/>
            <person name="Benoit I."/>
            <person name="Bouzid O."/>
            <person name="Brault B."/>
            <person name="Chen Z."/>
            <person name="Choquer M."/>
            <person name="Collemare J."/>
            <person name="Cotton P."/>
            <person name="Danchin E.G."/>
            <person name="Da Silva C."/>
            <person name="Gautier A."/>
            <person name="Giraud C."/>
            <person name="Giraud T."/>
            <person name="Gonzalez C."/>
            <person name="Grossetete S."/>
            <person name="Guldener U."/>
            <person name="Henrissat B."/>
            <person name="Howlett B.J."/>
            <person name="Kodira C."/>
            <person name="Kretschmer M."/>
            <person name="Lappartient A."/>
            <person name="Leroch M."/>
            <person name="Levis C."/>
            <person name="Mauceli E."/>
            <person name="Neuveglise C."/>
            <person name="Oeser B."/>
            <person name="Pearson M."/>
            <person name="Poulain J."/>
            <person name="Poussereau N."/>
            <person name="Quesneville H."/>
            <person name="Rascle C."/>
            <person name="Schumacher J."/>
            <person name="Segurens B."/>
            <person name="Sexton A."/>
            <person name="Silva E."/>
            <person name="Sirven C."/>
            <person name="Soanes D.M."/>
            <person name="Talbot N.J."/>
            <person name="Templeton M."/>
            <person name="Yandava C."/>
            <person name="Yarden O."/>
            <person name="Zeng Q."/>
            <person name="Rollins J.A."/>
            <person name="Lebrun M.H."/>
            <person name="Dickman M."/>
        </authorList>
    </citation>
    <scope>NUCLEOTIDE SEQUENCE [LARGE SCALE GENOMIC DNA]</scope>
    <source>
        <strain evidence="2">T4</strain>
    </source>
</reference>
<dbReference type="HOGENOM" id="CLU_3224465_0_0_1"/>
<gene>
    <name evidence="1" type="ORF">BofuT4_uP034270.1</name>
</gene>
<organism evidence="1 2">
    <name type="scientific">Botryotinia fuckeliana (strain T4)</name>
    <name type="common">Noble rot fungus</name>
    <name type="synonym">Botrytis cinerea</name>
    <dbReference type="NCBI Taxonomy" id="999810"/>
    <lineage>
        <taxon>Eukaryota</taxon>
        <taxon>Fungi</taxon>
        <taxon>Dikarya</taxon>
        <taxon>Ascomycota</taxon>
        <taxon>Pezizomycotina</taxon>
        <taxon>Leotiomycetes</taxon>
        <taxon>Helotiales</taxon>
        <taxon>Sclerotiniaceae</taxon>
        <taxon>Botrytis</taxon>
    </lineage>
</organism>
<name>G2Y857_BOTF4</name>
<sequence length="44" mass="5154">MIRYIVCVPATIRLGIYLAHTQQAVKYPYNIPEPEAKKRRNLQP</sequence>
<evidence type="ECO:0000313" key="1">
    <source>
        <dbReference type="EMBL" id="CCD48785.1"/>
    </source>
</evidence>
<protein>
    <submittedName>
        <fullName evidence="1">Uncharacterized protein</fullName>
    </submittedName>
</protein>